<feature type="region of interest" description="Disordered" evidence="2">
    <location>
        <begin position="1"/>
        <end position="33"/>
    </location>
</feature>
<gene>
    <name evidence="4" type="ORF">M2256_000607</name>
</gene>
<feature type="domain" description="N-terminal" evidence="3">
    <location>
        <begin position="221"/>
        <end position="290"/>
    </location>
</feature>
<feature type="coiled-coil region" evidence="1">
    <location>
        <begin position="152"/>
        <end position="179"/>
    </location>
</feature>
<sequence>MGKEKSFSKEPIESEAETIKQQHPASKASALRQTDDDQKMFEFQFYDELVPESYDAQNQTVKINFTARDTVTFQLHQFVAEADVLSSIDKGKKVKLSTARFFENNQEILKKLGVLEWSESNPNFKVTLSENKKLVKEKLEAAIEFKQSELHFSNSLEEVAQLSGEIDGLEEQLEIIDYEACLVPGIEEKQVDLSLRELIAQKDLKGIEAHLREGISQYLDSDTFKNYLDFACQFQQYSYRNKMLIQAQNPNASLVAGYRAWQNKGRQVQRGQKALKIFVPNLVAQKGKDGKYLLDDEGKVIKAVKGFYLASVYDVSQTEGQPLPKPIYELEENIKAPQKYEWYIKAIMELSPVPIKFSEIEGTAKGFFVPSEKEITIRPGMSQTQTIKTMLHEVTHSILHDLPVPPFGSPEYAQHEIEAESVAYMVANSLGIETQEYSFGYLASWTNLGLSLEKLEQSLDLICQQAQKMMSELDDILKQIPIQEQSQEKEKQTVPRQPSSLKMHL</sequence>
<keyword evidence="1" id="KW-0175">Coiled coil</keyword>
<dbReference type="EMBL" id="JAOQNN010000001">
    <property type="protein sequence ID" value="MCW2280149.1"/>
    <property type="molecule type" value="Genomic_DNA"/>
</dbReference>
<name>A0AAW5TRE5_9LACT</name>
<reference evidence="4" key="1">
    <citation type="submission" date="2023-08" db="EMBL/GenBank/DDBJ databases">
        <title>Genomic analyses of the natural microbiome of Caenorhabditis elegans.</title>
        <authorList>
            <person name="Samuel B."/>
        </authorList>
    </citation>
    <scope>NUCLEOTIDE SEQUENCE</scope>
    <source>
        <strain evidence="4">BIGb0220</strain>
    </source>
</reference>
<dbReference type="Proteomes" id="UP001207687">
    <property type="component" value="Unassembled WGS sequence"/>
</dbReference>
<dbReference type="InterPro" id="IPR013610">
    <property type="entry name" value="ArdC_N"/>
</dbReference>
<dbReference type="RefSeq" id="WP_264653726.1">
    <property type="nucleotide sequence ID" value="NZ_JAOQNN010000001.1"/>
</dbReference>
<feature type="compositionally biased region" description="Polar residues" evidence="2">
    <location>
        <begin position="494"/>
        <end position="505"/>
    </location>
</feature>
<evidence type="ECO:0000256" key="2">
    <source>
        <dbReference type="SAM" id="MobiDB-lite"/>
    </source>
</evidence>
<dbReference type="Pfam" id="PF08401">
    <property type="entry name" value="ArdcN"/>
    <property type="match status" value="1"/>
</dbReference>
<evidence type="ECO:0000313" key="5">
    <source>
        <dbReference type="Proteomes" id="UP001207687"/>
    </source>
</evidence>
<evidence type="ECO:0000256" key="1">
    <source>
        <dbReference type="SAM" id="Coils"/>
    </source>
</evidence>
<proteinExistence type="predicted"/>
<evidence type="ECO:0000259" key="3">
    <source>
        <dbReference type="Pfam" id="PF08401"/>
    </source>
</evidence>
<dbReference type="GO" id="GO:0003697">
    <property type="term" value="F:single-stranded DNA binding"/>
    <property type="evidence" value="ECO:0007669"/>
    <property type="project" value="InterPro"/>
</dbReference>
<accession>A0AAW5TRE5</accession>
<evidence type="ECO:0000313" key="4">
    <source>
        <dbReference type="EMBL" id="MCW2280149.1"/>
    </source>
</evidence>
<feature type="compositionally biased region" description="Basic and acidic residues" evidence="2">
    <location>
        <begin position="1"/>
        <end position="20"/>
    </location>
</feature>
<organism evidence="4 5">
    <name type="scientific">Lactococcus lactis</name>
    <dbReference type="NCBI Taxonomy" id="1358"/>
    <lineage>
        <taxon>Bacteria</taxon>
        <taxon>Bacillati</taxon>
        <taxon>Bacillota</taxon>
        <taxon>Bacilli</taxon>
        <taxon>Lactobacillales</taxon>
        <taxon>Streptococcaceae</taxon>
        <taxon>Lactococcus</taxon>
    </lineage>
</organism>
<dbReference type="AlphaFoldDB" id="A0AAW5TRE5"/>
<feature type="region of interest" description="Disordered" evidence="2">
    <location>
        <begin position="482"/>
        <end position="505"/>
    </location>
</feature>
<protein>
    <submittedName>
        <fullName evidence="4">Antirestriction protein ArdC</fullName>
    </submittedName>
</protein>
<comment type="caution">
    <text evidence="4">The sequence shown here is derived from an EMBL/GenBank/DDBJ whole genome shotgun (WGS) entry which is preliminary data.</text>
</comment>